<evidence type="ECO:0000313" key="2">
    <source>
        <dbReference type="Proteomes" id="UP000789860"/>
    </source>
</evidence>
<gene>
    <name evidence="1" type="ORF">SCALOS_LOCUS1147</name>
</gene>
<comment type="caution">
    <text evidence="1">The sequence shown here is derived from an EMBL/GenBank/DDBJ whole genome shotgun (WGS) entry which is preliminary data.</text>
</comment>
<dbReference type="EMBL" id="CAJVPM010000717">
    <property type="protein sequence ID" value="CAG8450193.1"/>
    <property type="molecule type" value="Genomic_DNA"/>
</dbReference>
<proteinExistence type="predicted"/>
<sequence>MYTKEPKYNKEMIIAKKLFKLPRHSEKLKIYNSKINHIIAINGLAYNRLLCDNYIHWREERLLVPLFNEIPILRKSLSFVFNKIWDIIAEKSFLTKIDKKTKVVYIKHLNKHILTITKIATSFVNHYKLTPQTSLPQLSNYAEELANKLLDSKTKKQAQKARDQAKRCFQELELSKEQANTLIPIRALEKHVDEKDPIKIIA</sequence>
<accession>A0ACA9K3G6</accession>
<protein>
    <submittedName>
        <fullName evidence="1">11383_t:CDS:1</fullName>
    </submittedName>
</protein>
<dbReference type="Proteomes" id="UP000789860">
    <property type="component" value="Unassembled WGS sequence"/>
</dbReference>
<reference evidence="1" key="1">
    <citation type="submission" date="2021-06" db="EMBL/GenBank/DDBJ databases">
        <authorList>
            <person name="Kallberg Y."/>
            <person name="Tangrot J."/>
            <person name="Rosling A."/>
        </authorList>
    </citation>
    <scope>NUCLEOTIDE SEQUENCE</scope>
    <source>
        <strain evidence="1">AU212A</strain>
    </source>
</reference>
<keyword evidence="2" id="KW-1185">Reference proteome</keyword>
<organism evidence="1 2">
    <name type="scientific">Scutellospora calospora</name>
    <dbReference type="NCBI Taxonomy" id="85575"/>
    <lineage>
        <taxon>Eukaryota</taxon>
        <taxon>Fungi</taxon>
        <taxon>Fungi incertae sedis</taxon>
        <taxon>Mucoromycota</taxon>
        <taxon>Glomeromycotina</taxon>
        <taxon>Glomeromycetes</taxon>
        <taxon>Diversisporales</taxon>
        <taxon>Gigasporaceae</taxon>
        <taxon>Scutellospora</taxon>
    </lineage>
</organism>
<evidence type="ECO:0000313" key="1">
    <source>
        <dbReference type="EMBL" id="CAG8450193.1"/>
    </source>
</evidence>
<name>A0ACA9K3G6_9GLOM</name>